<dbReference type="PIRSF" id="PIRSF031924">
    <property type="entry name" value="Pi-irrepressible_AP"/>
    <property type="match status" value="1"/>
</dbReference>
<dbReference type="Proteomes" id="UP000468650">
    <property type="component" value="Unassembled WGS sequence"/>
</dbReference>
<reference evidence="7 8" key="1">
    <citation type="submission" date="2019-09" db="EMBL/GenBank/DDBJ databases">
        <title>Genomes of family Cryomorphaceae.</title>
        <authorList>
            <person name="Bowman J.P."/>
        </authorList>
    </citation>
    <scope>NUCLEOTIDE SEQUENCE [LARGE SCALE GENOMIC DNA]</scope>
    <source>
        <strain evidence="7 8">LMG 25704</strain>
    </source>
</reference>
<dbReference type="GO" id="GO:0004035">
    <property type="term" value="F:alkaline phosphatase activity"/>
    <property type="evidence" value="ECO:0007669"/>
    <property type="project" value="InterPro"/>
</dbReference>
<feature type="binding site" evidence="5">
    <location>
        <begin position="160"/>
        <end position="162"/>
    </location>
    <ligand>
        <name>substrate</name>
    </ligand>
</feature>
<dbReference type="InterPro" id="IPR017850">
    <property type="entry name" value="Alkaline_phosphatase_core_sf"/>
</dbReference>
<dbReference type="InterPro" id="IPR002591">
    <property type="entry name" value="Phosphodiest/P_Trfase"/>
</dbReference>
<dbReference type="InterPro" id="IPR026263">
    <property type="entry name" value="Alkaline_phosphatase_prok"/>
</dbReference>
<evidence type="ECO:0000256" key="4">
    <source>
        <dbReference type="PIRSR" id="PIRSR031924-50"/>
    </source>
</evidence>
<keyword evidence="3 6" id="KW-0732">Signal</keyword>
<evidence type="ECO:0000256" key="3">
    <source>
        <dbReference type="ARBA" id="ARBA00022729"/>
    </source>
</evidence>
<evidence type="ECO:0000313" key="8">
    <source>
        <dbReference type="Proteomes" id="UP000468650"/>
    </source>
</evidence>
<dbReference type="GO" id="GO:0046872">
    <property type="term" value="F:metal ion binding"/>
    <property type="evidence" value="ECO:0007669"/>
    <property type="project" value="UniProtKB-KW"/>
</dbReference>
<dbReference type="SUPFAM" id="SSF53649">
    <property type="entry name" value="Alkaline phosphatase-like"/>
    <property type="match status" value="1"/>
</dbReference>
<dbReference type="AlphaFoldDB" id="A0A6N6RJ67"/>
<feature type="binding site" evidence="5">
    <location>
        <position position="97"/>
    </location>
    <ligand>
        <name>substrate</name>
    </ligand>
</feature>
<evidence type="ECO:0000256" key="1">
    <source>
        <dbReference type="ARBA" id="ARBA00022553"/>
    </source>
</evidence>
<accession>A0A6N6RJ67</accession>
<dbReference type="Gene3D" id="3.40.720.10">
    <property type="entry name" value="Alkaline Phosphatase, subunit A"/>
    <property type="match status" value="1"/>
</dbReference>
<dbReference type="Pfam" id="PF01663">
    <property type="entry name" value="Phosphodiest"/>
    <property type="match status" value="1"/>
</dbReference>
<protein>
    <submittedName>
        <fullName evidence="7">Alkaline phosphatase family protein</fullName>
    </submittedName>
</protein>
<keyword evidence="1 4" id="KW-0597">Phosphoprotein</keyword>
<name>A0A6N6RJ67_9FLAO</name>
<dbReference type="PANTHER" id="PTHR10151:SF120">
    <property type="entry name" value="BIS(5'-ADENOSYL)-TRIPHOSPHATASE"/>
    <property type="match status" value="1"/>
</dbReference>
<dbReference type="Gene3D" id="3.30.1360.150">
    <property type="match status" value="1"/>
</dbReference>
<feature type="chain" id="PRO_5026683716" evidence="6">
    <location>
        <begin position="24"/>
        <end position="544"/>
    </location>
</feature>
<feature type="signal peptide" evidence="6">
    <location>
        <begin position="1"/>
        <end position="23"/>
    </location>
</feature>
<comment type="caution">
    <text evidence="7">The sequence shown here is derived from an EMBL/GenBank/DDBJ whole genome shotgun (WGS) entry which is preliminary data.</text>
</comment>
<evidence type="ECO:0000313" key="7">
    <source>
        <dbReference type="EMBL" id="KAB2813674.1"/>
    </source>
</evidence>
<proteinExistence type="predicted"/>
<evidence type="ECO:0000256" key="5">
    <source>
        <dbReference type="PIRSR" id="PIRSR031924-51"/>
    </source>
</evidence>
<organism evidence="7 8">
    <name type="scientific">Phaeocystidibacter luteus</name>
    <dbReference type="NCBI Taxonomy" id="911197"/>
    <lineage>
        <taxon>Bacteria</taxon>
        <taxon>Pseudomonadati</taxon>
        <taxon>Bacteroidota</taxon>
        <taxon>Flavobacteriia</taxon>
        <taxon>Flavobacteriales</taxon>
        <taxon>Phaeocystidibacteraceae</taxon>
        <taxon>Phaeocystidibacter</taxon>
    </lineage>
</organism>
<sequence length="544" mass="60410">MGRNTRKAGVLVLISFFSTIALAQNEIKAVVGITVDQMRAEYLERFAPHFTGGFQQFLSSGLIYRNCHYSHIPTYTAPGHATIFTGAQPRDHGIIGNDWYDPITKTEHYCVEDTLESTIGISTSEGDGMKSPRNLRTTTVTDELHLSTGGQSYIGAVSIKDRGAILPGGHAADEAYWFGSSGQFVTSTYYTDETPEWVQSFHAKNASLADYTGIWDYMIEEEAYSACLPDDNPYESTFGNSSSAFPHDVSEWVKTRGPKAMLASPYGNQYLTDFATAMIDNIPAEIADDQYVDFISVSYSSPDYIGHAYGPRSREVMDTYLRLDLELKRLFDAMDAKYGEGNWVVFLSADHGVAENPNHFGEELRMNATNHSSADLMVEMVEISEDIFGVNVIEKFYNNSLYLDESQVVSLGIEQSAIREKLALGLSQVDAFKKIWTLEEINSTDSYQAKLRRNLVDERSAGLFIEWRDGNYIYSSVGASHGSGYTYDTHVPMLLMGPSIPAGNVYRKVHVVDLAPTLSLMLGTALPHAAFGEVLEEALPFIEY</sequence>
<gene>
    <name evidence="7" type="ORF">F8C67_05795</name>
</gene>
<dbReference type="EMBL" id="WBVO01000003">
    <property type="protein sequence ID" value="KAB2813674.1"/>
    <property type="molecule type" value="Genomic_DNA"/>
</dbReference>
<keyword evidence="8" id="KW-1185">Reference proteome</keyword>
<feature type="active site" description="Phosphothreonine intermediate" evidence="4">
    <location>
        <position position="76"/>
    </location>
</feature>
<dbReference type="OrthoDB" id="9766127at2"/>
<dbReference type="CDD" id="cd16016">
    <property type="entry name" value="AP-SPAP"/>
    <property type="match status" value="1"/>
</dbReference>
<dbReference type="PANTHER" id="PTHR10151">
    <property type="entry name" value="ECTONUCLEOTIDE PYROPHOSPHATASE/PHOSPHODIESTERASE"/>
    <property type="match status" value="1"/>
</dbReference>
<evidence type="ECO:0000256" key="6">
    <source>
        <dbReference type="SAM" id="SignalP"/>
    </source>
</evidence>
<evidence type="ECO:0000256" key="2">
    <source>
        <dbReference type="ARBA" id="ARBA00022723"/>
    </source>
</evidence>
<keyword evidence="2" id="KW-0479">Metal-binding</keyword>
<dbReference type="RefSeq" id="WP_151666876.1">
    <property type="nucleotide sequence ID" value="NZ_WBVO01000003.1"/>
</dbReference>